<dbReference type="InterPro" id="IPR003607">
    <property type="entry name" value="HD/PDEase_dom"/>
</dbReference>
<evidence type="ECO:0000313" key="3">
    <source>
        <dbReference type="Proteomes" id="UP000304900"/>
    </source>
</evidence>
<protein>
    <submittedName>
        <fullName evidence="2">HD domain-containing protein</fullName>
    </submittedName>
</protein>
<gene>
    <name evidence="2" type="ORF">FDK13_03835</name>
</gene>
<sequence>MELSDKQWELFDFVKEQHGEQRRKYTGEPYWTHLLSVANIVSDYSTIHFEIEIALCHDLFEDTMCTPDLLNGYLINLGYDKSGRDTILRGVNDLTDKFTKEAYPKFNRKLRKGFEAQRLWKIKPYCQTVKYADIIDNTSSIVENDAGFARIYLREIDSFIWKINAGNKDLYVRCCKQFSEAVHKLL</sequence>
<dbReference type="CDD" id="cd00077">
    <property type="entry name" value="HDc"/>
    <property type="match status" value="1"/>
</dbReference>
<dbReference type="Proteomes" id="UP000304900">
    <property type="component" value="Unassembled WGS sequence"/>
</dbReference>
<dbReference type="SUPFAM" id="SSF109604">
    <property type="entry name" value="HD-domain/PDEase-like"/>
    <property type="match status" value="1"/>
</dbReference>
<dbReference type="Gene3D" id="1.10.3210.10">
    <property type="entry name" value="Hypothetical protein af1432"/>
    <property type="match status" value="1"/>
</dbReference>
<dbReference type="SMART" id="SM00471">
    <property type="entry name" value="HDc"/>
    <property type="match status" value="1"/>
</dbReference>
<dbReference type="EMBL" id="SZVO01000002">
    <property type="protein sequence ID" value="TKT92998.1"/>
    <property type="molecule type" value="Genomic_DNA"/>
</dbReference>
<accession>A0A4U6D9Z4</accession>
<dbReference type="RefSeq" id="WP_137338674.1">
    <property type="nucleotide sequence ID" value="NZ_BSQH01000018.1"/>
</dbReference>
<evidence type="ECO:0000313" key="2">
    <source>
        <dbReference type="EMBL" id="TKT92998.1"/>
    </source>
</evidence>
<dbReference type="OrthoDB" id="9802385at2"/>
<keyword evidence="3" id="KW-1185">Reference proteome</keyword>
<feature type="domain" description="HD/PDEase" evidence="1">
    <location>
        <begin position="26"/>
        <end position="147"/>
    </location>
</feature>
<organism evidence="2 3">
    <name type="scientific">Dyadobacter frigoris</name>
    <dbReference type="NCBI Taxonomy" id="2576211"/>
    <lineage>
        <taxon>Bacteria</taxon>
        <taxon>Pseudomonadati</taxon>
        <taxon>Bacteroidota</taxon>
        <taxon>Cytophagia</taxon>
        <taxon>Cytophagales</taxon>
        <taxon>Spirosomataceae</taxon>
        <taxon>Dyadobacter</taxon>
    </lineage>
</organism>
<proteinExistence type="predicted"/>
<comment type="caution">
    <text evidence="2">The sequence shown here is derived from an EMBL/GenBank/DDBJ whole genome shotgun (WGS) entry which is preliminary data.</text>
</comment>
<evidence type="ECO:0000259" key="1">
    <source>
        <dbReference type="SMART" id="SM00471"/>
    </source>
</evidence>
<reference evidence="2 3" key="1">
    <citation type="submission" date="2019-05" db="EMBL/GenBank/DDBJ databases">
        <title>Dyadobacter AR-3-8 sp. nov., isolated from arctic soil.</title>
        <authorList>
            <person name="Chaudhary D.K."/>
        </authorList>
    </citation>
    <scope>NUCLEOTIDE SEQUENCE [LARGE SCALE GENOMIC DNA]</scope>
    <source>
        <strain evidence="2 3">AR-3-8</strain>
    </source>
</reference>
<name>A0A4U6D9Z4_9BACT</name>
<dbReference type="AlphaFoldDB" id="A0A4U6D9Z4"/>